<dbReference type="InterPro" id="IPR016167">
    <property type="entry name" value="FAD-bd_PCMH_sub1"/>
</dbReference>
<dbReference type="Gene3D" id="1.10.45.10">
    <property type="entry name" value="Vanillyl-alcohol Oxidase, Chain A, domain 4"/>
    <property type="match status" value="1"/>
</dbReference>
<dbReference type="SUPFAM" id="SSF56176">
    <property type="entry name" value="FAD-binding/transporter-associated domain-like"/>
    <property type="match status" value="1"/>
</dbReference>
<dbReference type="STRING" id="1121393.SAMN02745216_00473"/>
<evidence type="ECO:0000313" key="9">
    <source>
        <dbReference type="EMBL" id="SHI77384.1"/>
    </source>
</evidence>
<keyword evidence="3 6" id="KW-0274">FAD</keyword>
<dbReference type="Gene3D" id="3.30.70.3450">
    <property type="match status" value="1"/>
</dbReference>
<comment type="cofactor">
    <cofactor evidence="6">
        <name>FAD</name>
        <dbReference type="ChEBI" id="CHEBI:57692"/>
    </cofactor>
</comment>
<name>A0A1M6DVV0_9BACT</name>
<dbReference type="PROSITE" id="PS51387">
    <property type="entry name" value="FAD_PCMH"/>
    <property type="match status" value="1"/>
</dbReference>
<dbReference type="InterPro" id="IPR025650">
    <property type="entry name" value="Alkyl-DHAP_Synthase"/>
</dbReference>
<evidence type="ECO:0000256" key="2">
    <source>
        <dbReference type="ARBA" id="ARBA00022630"/>
    </source>
</evidence>
<evidence type="ECO:0000256" key="6">
    <source>
        <dbReference type="PIRSR" id="PIRSR625650-3"/>
    </source>
</evidence>
<dbReference type="InterPro" id="IPR036318">
    <property type="entry name" value="FAD-bd_PCMH-like_sf"/>
</dbReference>
<dbReference type="GO" id="GO:0071949">
    <property type="term" value="F:FAD binding"/>
    <property type="evidence" value="ECO:0007669"/>
    <property type="project" value="InterPro"/>
</dbReference>
<evidence type="ECO:0000256" key="5">
    <source>
        <dbReference type="PIRSR" id="PIRSR625650-2"/>
    </source>
</evidence>
<dbReference type="GO" id="GO:0008610">
    <property type="term" value="P:lipid biosynthetic process"/>
    <property type="evidence" value="ECO:0007669"/>
    <property type="project" value="InterPro"/>
</dbReference>
<feature type="binding site" evidence="6">
    <location>
        <begin position="197"/>
        <end position="200"/>
    </location>
    <ligand>
        <name>FAD</name>
        <dbReference type="ChEBI" id="CHEBI:57692"/>
    </ligand>
</feature>
<dbReference type="Pfam" id="PF01565">
    <property type="entry name" value="FAD_binding_4"/>
    <property type="match status" value="1"/>
</dbReference>
<evidence type="ECO:0000313" key="10">
    <source>
        <dbReference type="Proteomes" id="UP000183994"/>
    </source>
</evidence>
<organism evidence="9 10">
    <name type="scientific">Desulfatibacillum alkenivorans DSM 16219</name>
    <dbReference type="NCBI Taxonomy" id="1121393"/>
    <lineage>
        <taxon>Bacteria</taxon>
        <taxon>Pseudomonadati</taxon>
        <taxon>Thermodesulfobacteriota</taxon>
        <taxon>Desulfobacteria</taxon>
        <taxon>Desulfobacterales</taxon>
        <taxon>Desulfatibacillaceae</taxon>
        <taxon>Desulfatibacillum</taxon>
    </lineage>
</organism>
<feature type="domain" description="FAD-binding PCMH-type" evidence="8">
    <location>
        <begin position="84"/>
        <end position="264"/>
    </location>
</feature>
<dbReference type="InterPro" id="IPR006094">
    <property type="entry name" value="Oxid_FAD_bind_N"/>
</dbReference>
<dbReference type="SUPFAM" id="SSF55103">
    <property type="entry name" value="FAD-linked oxidases, C-terminal domain"/>
    <property type="match status" value="1"/>
</dbReference>
<reference evidence="10" key="1">
    <citation type="submission" date="2016-11" db="EMBL/GenBank/DDBJ databases">
        <authorList>
            <person name="Varghese N."/>
            <person name="Submissions S."/>
        </authorList>
    </citation>
    <scope>NUCLEOTIDE SEQUENCE [LARGE SCALE GENOMIC DNA]</scope>
    <source>
        <strain evidence="10">DSM 16219</strain>
    </source>
</reference>
<feature type="binding site" evidence="5">
    <location>
        <position position="388"/>
    </location>
    <ligand>
        <name>substrate</name>
    </ligand>
</feature>
<dbReference type="AlphaFoldDB" id="A0A1M6DVV0"/>
<feature type="binding site" evidence="6">
    <location>
        <begin position="116"/>
        <end position="122"/>
    </location>
    <ligand>
        <name>FAD</name>
        <dbReference type="ChEBI" id="CHEBI:57692"/>
    </ligand>
</feature>
<dbReference type="Pfam" id="PF02913">
    <property type="entry name" value="FAD-oxidase_C"/>
    <property type="match status" value="1"/>
</dbReference>
<evidence type="ECO:0000256" key="3">
    <source>
        <dbReference type="ARBA" id="ARBA00022827"/>
    </source>
</evidence>
<evidence type="ECO:0000259" key="8">
    <source>
        <dbReference type="PROSITE" id="PS51387"/>
    </source>
</evidence>
<dbReference type="RefSeq" id="WP_073472507.1">
    <property type="nucleotide sequence ID" value="NZ_FQZU01000002.1"/>
</dbReference>
<feature type="site" description="Important for enzyme activity" evidence="7">
    <location>
        <position position="299"/>
    </location>
</feature>
<evidence type="ECO:0000256" key="7">
    <source>
        <dbReference type="PIRSR" id="PIRSR625650-4"/>
    </source>
</evidence>
<dbReference type="PANTHER" id="PTHR46568:SF1">
    <property type="entry name" value="ALKYLDIHYDROXYACETONEPHOSPHATE SYNTHASE, PEROXISOMAL"/>
    <property type="match status" value="1"/>
</dbReference>
<gene>
    <name evidence="9" type="ORF">SAMN02745216_00473</name>
</gene>
<dbReference type="InterPro" id="IPR016171">
    <property type="entry name" value="Vanillyl_alc_oxidase_C-sub2"/>
</dbReference>
<sequence>MIRYNGWGDESVTMETAKKGLEMLKDVVGPGQPGEDCPLAKMLAKVGPSRLPEHSLLSREPMDRYTHAHGQSLPDWIAMRGGTLENFPDAVAYPTSSQEVEDVMEFAQDNDCLVIPYGGGTSVVGHLNVPKSNRPVLSLSLERMTRLVDLDRYSSLANFEAGVRGVDLEAQLRALGYTLGHYPQSFEYSTLGGWVVTRSSGQQSMHFGRIDQLFLGGEMITPRGTMKLPALPASAAGPDLRQLVLGSEGRMGVLTNASVKVQPLPEMDQVYGMVFPTWNHGVDAVRELASASLPLSMMRLSNPKETKTNLALSGHETQTKLLNQYLSMRGIDPEKACMALVGVIGAKKVARAGKSKAWSIAKKHRGVIIGKTMGESWEKKRFLIPYLRNTLWEQGYVVDTLETAVTWDKVTNLLQSIDGAVTEAMAGFDEKIHVFTHLSHIYPTGSSIYTSYVFRLGENPAQTYERFLALKTAASKEIVKAGGTITHQHGVGVDHKAYLPAEKGPLGMEILQDVVKLCDPDQRMNTGKLLD</sequence>
<comment type="similarity">
    <text evidence="1">Belongs to the FAD-binding oxidoreductase/transferase type 4 family.</text>
</comment>
<dbReference type="InterPro" id="IPR016166">
    <property type="entry name" value="FAD-bd_PCMH"/>
</dbReference>
<dbReference type="EMBL" id="FQZU01000002">
    <property type="protein sequence ID" value="SHI77384.1"/>
    <property type="molecule type" value="Genomic_DNA"/>
</dbReference>
<dbReference type="InterPro" id="IPR016164">
    <property type="entry name" value="FAD-linked_Oxase-like_C"/>
</dbReference>
<keyword evidence="10" id="KW-1185">Reference proteome</keyword>
<accession>A0A1M6DVV0</accession>
<evidence type="ECO:0000256" key="1">
    <source>
        <dbReference type="ARBA" id="ARBA00008000"/>
    </source>
</evidence>
<dbReference type="Gene3D" id="3.30.465.10">
    <property type="match status" value="1"/>
</dbReference>
<dbReference type="Gene3D" id="3.30.43.10">
    <property type="entry name" value="Uridine Diphospho-n-acetylenolpyruvylglucosamine Reductase, domain 2"/>
    <property type="match status" value="1"/>
</dbReference>
<dbReference type="Proteomes" id="UP000183994">
    <property type="component" value="Unassembled WGS sequence"/>
</dbReference>
<dbReference type="InterPro" id="IPR004113">
    <property type="entry name" value="FAD-bd_oxidored_4_C"/>
</dbReference>
<feature type="active site" description="Proton donor/acceptor" evidence="4">
    <location>
        <position position="449"/>
    </location>
</feature>
<dbReference type="PANTHER" id="PTHR46568">
    <property type="entry name" value="ALKYLDIHYDROXYACETONEPHOSPHATE SYNTHASE, PEROXISOMAL"/>
    <property type="match status" value="1"/>
</dbReference>
<proteinExistence type="inferred from homology"/>
<dbReference type="InterPro" id="IPR016169">
    <property type="entry name" value="FAD-bd_PCMH_sub2"/>
</dbReference>
<evidence type="ECO:0000256" key="4">
    <source>
        <dbReference type="PIRSR" id="PIRSR625650-1"/>
    </source>
</evidence>
<dbReference type="GO" id="GO:0008609">
    <property type="term" value="F:alkylglycerone-phosphate synthase activity"/>
    <property type="evidence" value="ECO:0007669"/>
    <property type="project" value="InterPro"/>
</dbReference>
<dbReference type="OrthoDB" id="9811557at2"/>
<keyword evidence="2" id="KW-0285">Flavoprotein</keyword>
<dbReference type="Gene3D" id="3.30.300.330">
    <property type="match status" value="1"/>
</dbReference>
<protein>
    <submittedName>
        <fullName evidence="9">Alkyldihydroxyacetonephosphate synthase</fullName>
    </submittedName>
</protein>